<protein>
    <submittedName>
        <fullName evidence="2">Uncharacterized protein</fullName>
    </submittedName>
</protein>
<accession>A0A2P5BEB8</accession>
<gene>
    <name evidence="2" type="ORF">PanWU01x14_246460</name>
</gene>
<dbReference type="OrthoDB" id="10586921at2759"/>
<evidence type="ECO:0000313" key="2">
    <source>
        <dbReference type="EMBL" id="PON47137.1"/>
    </source>
</evidence>
<reference evidence="3" key="1">
    <citation type="submission" date="2016-06" db="EMBL/GenBank/DDBJ databases">
        <title>Parallel loss of symbiosis genes in relatives of nitrogen-fixing non-legume Parasponia.</title>
        <authorList>
            <person name="Van Velzen R."/>
            <person name="Holmer R."/>
            <person name="Bu F."/>
            <person name="Rutten L."/>
            <person name="Van Zeijl A."/>
            <person name="Liu W."/>
            <person name="Santuari L."/>
            <person name="Cao Q."/>
            <person name="Sharma T."/>
            <person name="Shen D."/>
            <person name="Roswanjaya Y."/>
            <person name="Wardhani T."/>
            <person name="Kalhor M.S."/>
            <person name="Jansen J."/>
            <person name="Van den Hoogen J."/>
            <person name="Gungor B."/>
            <person name="Hartog M."/>
            <person name="Hontelez J."/>
            <person name="Verver J."/>
            <person name="Yang W.-C."/>
            <person name="Schijlen E."/>
            <person name="Repin R."/>
            <person name="Schilthuizen M."/>
            <person name="Schranz E."/>
            <person name="Heidstra R."/>
            <person name="Miyata K."/>
            <person name="Fedorova E."/>
            <person name="Kohlen W."/>
            <person name="Bisseling T."/>
            <person name="Smit S."/>
            <person name="Geurts R."/>
        </authorList>
    </citation>
    <scope>NUCLEOTIDE SEQUENCE [LARGE SCALE GENOMIC DNA]</scope>
    <source>
        <strain evidence="3">cv. WU1-14</strain>
    </source>
</reference>
<feature type="compositionally biased region" description="Basic residues" evidence="1">
    <location>
        <begin position="72"/>
        <end position="83"/>
    </location>
</feature>
<feature type="region of interest" description="Disordered" evidence="1">
    <location>
        <begin position="1"/>
        <end position="84"/>
    </location>
</feature>
<organism evidence="2 3">
    <name type="scientific">Parasponia andersonii</name>
    <name type="common">Sponia andersonii</name>
    <dbReference type="NCBI Taxonomy" id="3476"/>
    <lineage>
        <taxon>Eukaryota</taxon>
        <taxon>Viridiplantae</taxon>
        <taxon>Streptophyta</taxon>
        <taxon>Embryophyta</taxon>
        <taxon>Tracheophyta</taxon>
        <taxon>Spermatophyta</taxon>
        <taxon>Magnoliopsida</taxon>
        <taxon>eudicotyledons</taxon>
        <taxon>Gunneridae</taxon>
        <taxon>Pentapetalae</taxon>
        <taxon>rosids</taxon>
        <taxon>fabids</taxon>
        <taxon>Rosales</taxon>
        <taxon>Cannabaceae</taxon>
        <taxon>Parasponia</taxon>
    </lineage>
</organism>
<evidence type="ECO:0000256" key="1">
    <source>
        <dbReference type="SAM" id="MobiDB-lite"/>
    </source>
</evidence>
<evidence type="ECO:0000313" key="3">
    <source>
        <dbReference type="Proteomes" id="UP000237105"/>
    </source>
</evidence>
<feature type="compositionally biased region" description="Basic and acidic residues" evidence="1">
    <location>
        <begin position="43"/>
        <end position="58"/>
    </location>
</feature>
<dbReference type="AlphaFoldDB" id="A0A2P5BEB8"/>
<feature type="compositionally biased region" description="Polar residues" evidence="1">
    <location>
        <begin position="27"/>
        <end position="42"/>
    </location>
</feature>
<comment type="caution">
    <text evidence="2">The sequence shown here is derived from an EMBL/GenBank/DDBJ whole genome shotgun (WGS) entry which is preliminary data.</text>
</comment>
<dbReference type="Proteomes" id="UP000237105">
    <property type="component" value="Unassembled WGS sequence"/>
</dbReference>
<name>A0A2P5BEB8_PARAD</name>
<dbReference type="EMBL" id="JXTB01000299">
    <property type="protein sequence ID" value="PON47137.1"/>
    <property type="molecule type" value="Genomic_DNA"/>
</dbReference>
<feature type="compositionally biased region" description="Basic residues" evidence="1">
    <location>
        <begin position="1"/>
        <end position="15"/>
    </location>
</feature>
<keyword evidence="3" id="KW-1185">Reference proteome</keyword>
<sequence length="108" mass="12495">MIAKLKNHSRKKHEFSRKIQGGKKNDNSNNEPTRRSASNSNDGARKKDLVPERKDPKASGKLYGFRHGLQLRTKKKKKRKKKTQLWNSREWYGMVWSVRTVGFGGSVV</sequence>
<proteinExistence type="predicted"/>